<protein>
    <submittedName>
        <fullName evidence="1">Uncharacterized protein</fullName>
    </submittedName>
</protein>
<reference evidence="1" key="1">
    <citation type="journal article" date="2020" name="mSystems">
        <title>Genome- and Community-Level Interaction Insights into Carbon Utilization and Element Cycling Functions of Hydrothermarchaeota in Hydrothermal Sediment.</title>
        <authorList>
            <person name="Zhou Z."/>
            <person name="Liu Y."/>
            <person name="Xu W."/>
            <person name="Pan J."/>
            <person name="Luo Z.H."/>
            <person name="Li M."/>
        </authorList>
    </citation>
    <scope>NUCLEOTIDE SEQUENCE [LARGE SCALE GENOMIC DNA]</scope>
    <source>
        <strain evidence="1">SpSt-548</strain>
    </source>
</reference>
<sequence length="69" mass="7670">MSPRIASIFLFLASMVNLISLIFLSNSALAAKASSSLPLAFSQRRCNLNKSCFNLVKFKATDFLLHLYN</sequence>
<comment type="caution">
    <text evidence="1">The sequence shown here is derived from an EMBL/GenBank/DDBJ whole genome shotgun (WGS) entry which is preliminary data.</text>
</comment>
<dbReference type="EMBL" id="DSXI01000484">
    <property type="protein sequence ID" value="HGS05691.1"/>
    <property type="molecule type" value="Genomic_DNA"/>
</dbReference>
<accession>A0A7V4G9A2</accession>
<gene>
    <name evidence="1" type="ORF">ENT08_08165</name>
</gene>
<evidence type="ECO:0000313" key="1">
    <source>
        <dbReference type="EMBL" id="HGS05691.1"/>
    </source>
</evidence>
<dbReference type="AlphaFoldDB" id="A0A7V4G9A2"/>
<organism evidence="1">
    <name type="scientific">Desulfobacca acetoxidans</name>
    <dbReference type="NCBI Taxonomy" id="60893"/>
    <lineage>
        <taxon>Bacteria</taxon>
        <taxon>Pseudomonadati</taxon>
        <taxon>Thermodesulfobacteriota</taxon>
        <taxon>Desulfobaccia</taxon>
        <taxon>Desulfobaccales</taxon>
        <taxon>Desulfobaccaceae</taxon>
        <taxon>Desulfobacca</taxon>
    </lineage>
</organism>
<proteinExistence type="predicted"/>
<name>A0A7V4G9A2_9BACT</name>